<keyword evidence="1 3" id="KW-0436">Ligase</keyword>
<gene>
    <name evidence="3" type="ORF">BST86_00670</name>
</gene>
<evidence type="ECO:0000256" key="1">
    <source>
        <dbReference type="ARBA" id="ARBA00022598"/>
    </source>
</evidence>
<evidence type="ECO:0000259" key="2">
    <source>
        <dbReference type="PROSITE" id="PS51733"/>
    </source>
</evidence>
<comment type="caution">
    <text evidence="3">The sequence shown here is derived from an EMBL/GenBank/DDBJ whole genome shotgun (WGS) entry which is preliminary data.</text>
</comment>
<sequence>MSLKIRSFKLILFVSFQLVKIHATESTNEDLKVRFRESELPQLTTLYTDHQMAGKGQMGAKWLSEPYKNLTFSILISDLLNGLTDFEINKWVAVTVVEWLRQKLQIQAVIKWPNDILSVNHKLGGILIENIIQNGKRQATIIGIGLNINQTDFQELPKAISLRQITGKSWDLEDLLIDFMTFLEKSIQSPQESTDRYESLLFKLGRKMTFQCQNEVFEALVQGVTSDGKLRLSVKGIETIYGLKEISWIY</sequence>
<dbReference type="EMBL" id="MQUC01000003">
    <property type="protein sequence ID" value="PRP65706.1"/>
    <property type="molecule type" value="Genomic_DNA"/>
</dbReference>
<dbReference type="CDD" id="cd16442">
    <property type="entry name" value="BPL"/>
    <property type="match status" value="1"/>
</dbReference>
<organism evidence="3 4">
    <name type="scientific">Nonlabens agnitus</name>
    <dbReference type="NCBI Taxonomy" id="870484"/>
    <lineage>
        <taxon>Bacteria</taxon>
        <taxon>Pseudomonadati</taxon>
        <taxon>Bacteroidota</taxon>
        <taxon>Flavobacteriia</taxon>
        <taxon>Flavobacteriales</taxon>
        <taxon>Flavobacteriaceae</taxon>
        <taxon>Nonlabens</taxon>
    </lineage>
</organism>
<evidence type="ECO:0000313" key="4">
    <source>
        <dbReference type="Proteomes" id="UP000239532"/>
    </source>
</evidence>
<dbReference type="GO" id="GO:0005737">
    <property type="term" value="C:cytoplasm"/>
    <property type="evidence" value="ECO:0007669"/>
    <property type="project" value="TreeGrafter"/>
</dbReference>
<dbReference type="InterPro" id="IPR045864">
    <property type="entry name" value="aa-tRNA-synth_II/BPL/LPL"/>
</dbReference>
<dbReference type="PANTHER" id="PTHR12835:SF5">
    <property type="entry name" value="BIOTIN--PROTEIN LIGASE"/>
    <property type="match status" value="1"/>
</dbReference>
<dbReference type="NCBIfam" id="TIGR00121">
    <property type="entry name" value="birA_ligase"/>
    <property type="match status" value="1"/>
</dbReference>
<dbReference type="Gene3D" id="3.30.930.10">
    <property type="entry name" value="Bira Bifunctional Protein, Domain 2"/>
    <property type="match status" value="1"/>
</dbReference>
<dbReference type="InterPro" id="IPR004143">
    <property type="entry name" value="BPL_LPL_catalytic"/>
</dbReference>
<evidence type="ECO:0000313" key="3">
    <source>
        <dbReference type="EMBL" id="PRP65706.1"/>
    </source>
</evidence>
<reference evidence="3 4" key="1">
    <citation type="submission" date="2016-11" db="EMBL/GenBank/DDBJ databases">
        <title>Trade-off between light-utilization and light-protection in marine flavobacteria.</title>
        <authorList>
            <person name="Kumagai Y."/>
        </authorList>
    </citation>
    <scope>NUCLEOTIDE SEQUENCE [LARGE SCALE GENOMIC DNA]</scope>
    <source>
        <strain evidence="3 4">JCM 17109</strain>
    </source>
</reference>
<dbReference type="Pfam" id="PF03099">
    <property type="entry name" value="BPL_LplA_LipB"/>
    <property type="match status" value="1"/>
</dbReference>
<dbReference type="PROSITE" id="PS51733">
    <property type="entry name" value="BPL_LPL_CATALYTIC"/>
    <property type="match status" value="1"/>
</dbReference>
<dbReference type="OrthoDB" id="9807064at2"/>
<dbReference type="PANTHER" id="PTHR12835">
    <property type="entry name" value="BIOTIN PROTEIN LIGASE"/>
    <property type="match status" value="1"/>
</dbReference>
<keyword evidence="4" id="KW-1185">Reference proteome</keyword>
<feature type="domain" description="BPL/LPL catalytic" evidence="2">
    <location>
        <begin position="5"/>
        <end position="191"/>
    </location>
</feature>
<dbReference type="SUPFAM" id="SSF55681">
    <property type="entry name" value="Class II aaRS and biotin synthetases"/>
    <property type="match status" value="1"/>
</dbReference>
<protein>
    <submittedName>
        <fullName evidence="3">Biotin--[acetyl-CoA-carboxylase] ligase</fullName>
    </submittedName>
</protein>
<accession>A0A2S9WQZ5</accession>
<dbReference type="AlphaFoldDB" id="A0A2S9WQZ5"/>
<dbReference type="InterPro" id="IPR004408">
    <property type="entry name" value="Biotin_CoA_COase_ligase"/>
</dbReference>
<dbReference type="Proteomes" id="UP000239532">
    <property type="component" value="Unassembled WGS sequence"/>
</dbReference>
<dbReference type="GO" id="GO:0004077">
    <property type="term" value="F:biotin--[biotin carboxyl-carrier protein] ligase activity"/>
    <property type="evidence" value="ECO:0007669"/>
    <property type="project" value="InterPro"/>
</dbReference>
<name>A0A2S9WQZ5_9FLAO</name>
<proteinExistence type="predicted"/>